<dbReference type="EMBL" id="BMQM01000084">
    <property type="protein sequence ID" value="GGR76859.1"/>
    <property type="molecule type" value="Genomic_DNA"/>
</dbReference>
<proteinExistence type="predicted"/>
<gene>
    <name evidence="2" type="ORF">GCM10008959_41760</name>
</gene>
<evidence type="ECO:0000313" key="2">
    <source>
        <dbReference type="EMBL" id="GGR76859.1"/>
    </source>
</evidence>
<accession>A0ABQ2S0L8</accession>
<organism evidence="2 3">
    <name type="scientific">Deinococcus seoulensis</name>
    <dbReference type="NCBI Taxonomy" id="1837379"/>
    <lineage>
        <taxon>Bacteria</taxon>
        <taxon>Thermotogati</taxon>
        <taxon>Deinococcota</taxon>
        <taxon>Deinococci</taxon>
        <taxon>Deinococcales</taxon>
        <taxon>Deinococcaceae</taxon>
        <taxon>Deinococcus</taxon>
    </lineage>
</organism>
<feature type="compositionally biased region" description="Low complexity" evidence="1">
    <location>
        <begin position="9"/>
        <end position="20"/>
    </location>
</feature>
<comment type="caution">
    <text evidence="2">The sequence shown here is derived from an EMBL/GenBank/DDBJ whole genome shotgun (WGS) entry which is preliminary data.</text>
</comment>
<feature type="region of interest" description="Disordered" evidence="1">
    <location>
        <begin position="1"/>
        <end position="20"/>
    </location>
</feature>
<dbReference type="Proteomes" id="UP000634308">
    <property type="component" value="Unassembled WGS sequence"/>
</dbReference>
<evidence type="ECO:0000313" key="3">
    <source>
        <dbReference type="Proteomes" id="UP000634308"/>
    </source>
</evidence>
<sequence>MDRATRWHLGLPQPRTTRPPTETLLFDRSVHERITRGLHTPGRWSGGALYGTHASGILHIRHVSPLHPPTPDIRDPLTINLPYLVGVSQAVSSLIDESVEWCGQWLSPPHHQLPVEDQTLIHLAHCAQRGLVDEWHPLVMVGYIAEYLVGRAYTWKDGKAHSIASGLGPVALCHDDRAAPDDRAEQHPPES</sequence>
<protein>
    <submittedName>
        <fullName evidence="2">Uncharacterized protein</fullName>
    </submittedName>
</protein>
<name>A0ABQ2S0L8_9DEIO</name>
<evidence type="ECO:0000256" key="1">
    <source>
        <dbReference type="SAM" id="MobiDB-lite"/>
    </source>
</evidence>
<reference evidence="3" key="1">
    <citation type="journal article" date="2019" name="Int. J. Syst. Evol. Microbiol.">
        <title>The Global Catalogue of Microorganisms (GCM) 10K type strain sequencing project: providing services to taxonomists for standard genome sequencing and annotation.</title>
        <authorList>
            <consortium name="The Broad Institute Genomics Platform"/>
            <consortium name="The Broad Institute Genome Sequencing Center for Infectious Disease"/>
            <person name="Wu L."/>
            <person name="Ma J."/>
        </authorList>
    </citation>
    <scope>NUCLEOTIDE SEQUENCE [LARGE SCALE GENOMIC DNA]</scope>
    <source>
        <strain evidence="3">JCM 31404</strain>
    </source>
</reference>
<dbReference type="RefSeq" id="WP_189066930.1">
    <property type="nucleotide sequence ID" value="NZ_BMQM01000084.1"/>
</dbReference>
<keyword evidence="3" id="KW-1185">Reference proteome</keyword>